<dbReference type="OrthoDB" id="9776731at2"/>
<evidence type="ECO:0000313" key="4">
    <source>
        <dbReference type="EMBL" id="ETA81441.1"/>
    </source>
</evidence>
<dbReference type="Pfam" id="PF01546">
    <property type="entry name" value="Peptidase_M20"/>
    <property type="match status" value="1"/>
</dbReference>
<dbReference type="InterPro" id="IPR036264">
    <property type="entry name" value="Bact_exopeptidase_dim_dom"/>
</dbReference>
<keyword evidence="1 4" id="KW-0378">Hydrolase</keyword>
<dbReference type="Gene3D" id="3.30.70.360">
    <property type="match status" value="1"/>
</dbReference>
<feature type="binding site" evidence="2">
    <location>
        <position position="102"/>
    </location>
    <ligand>
        <name>Mn(2+)</name>
        <dbReference type="ChEBI" id="CHEBI:29035"/>
        <label>2</label>
    </ligand>
</feature>
<keyword evidence="2" id="KW-0464">Manganese</keyword>
<dbReference type="GO" id="GO:0050118">
    <property type="term" value="F:N-acetyldiaminopimelate deacetylase activity"/>
    <property type="evidence" value="ECO:0007669"/>
    <property type="project" value="UniProtKB-ARBA"/>
</dbReference>
<reference evidence="4 5" key="1">
    <citation type="journal article" date="2014" name="Genome Announc.">
        <title>Genome Sequence of Youngiibacter fragilis, the Type Strain of the Genus Youngiibacter.</title>
        <authorList>
            <person name="Wawrik C.B."/>
            <person name="Callaghan A.V."/>
            <person name="Stamps B.W."/>
            <person name="Wawrik B."/>
        </authorList>
    </citation>
    <scope>NUCLEOTIDE SEQUENCE [LARGE SCALE GENOMIC DNA]</scope>
    <source>
        <strain evidence="4 5">232.1</strain>
    </source>
</reference>
<dbReference type="InterPro" id="IPR011650">
    <property type="entry name" value="Peptidase_M20_dimer"/>
</dbReference>
<dbReference type="PIRSF" id="PIRSF005962">
    <property type="entry name" value="Pept_M20D_amidohydro"/>
    <property type="match status" value="1"/>
</dbReference>
<dbReference type="GO" id="GO:0019877">
    <property type="term" value="P:diaminopimelate biosynthetic process"/>
    <property type="evidence" value="ECO:0007669"/>
    <property type="project" value="UniProtKB-ARBA"/>
</dbReference>
<dbReference type="STRING" id="994573.T472_0206450"/>
<dbReference type="Proteomes" id="UP000017747">
    <property type="component" value="Unassembled WGS sequence"/>
</dbReference>
<dbReference type="FunFam" id="3.30.70.360:FF:000001">
    <property type="entry name" value="N-acetyldiaminopimelate deacetylase"/>
    <property type="match status" value="1"/>
</dbReference>
<sequence length="392" mass="43399">MNIIQLAQQVENDMVKWRRYLHSIPELGLELPKTSAYVQEILSELGIEYKTLVNGNAVVGIIRGTQDSPVIGLRADMDALPIKEDTGLDFESKNGKMHACGHDGHTAMLLGAARILQENRQHLKGTVKLLFQPGEEYPGGALPMIEEGAMENPHVDAVIGLHNGHIYPELPKGMIGIKSGPMMASMDRILIKVKGKGAHGAYPHDSVDPISMSFQIGTALQTLVSRETKPVDPVVLSICRIQGGFNQNIIPEMVEMEGTVRTLNRETRSRIAKRIDELASGIARSMRGEAELIYDFKYPPLINDEKFTGFFRESAKKIVGEEKIFDMQEPVMGGEDMAYFLEKAPGTFFFLNNPKEVGGAVYPHHNSKFDIDESFFKVGAALFVQTVLDYLG</sequence>
<feature type="binding site" evidence="2">
    <location>
        <position position="162"/>
    </location>
    <ligand>
        <name>Mn(2+)</name>
        <dbReference type="ChEBI" id="CHEBI:29035"/>
        <label>2</label>
    </ligand>
</feature>
<organism evidence="4 5">
    <name type="scientific">Youngiibacter fragilis 232.1</name>
    <dbReference type="NCBI Taxonomy" id="994573"/>
    <lineage>
        <taxon>Bacteria</taxon>
        <taxon>Bacillati</taxon>
        <taxon>Bacillota</taxon>
        <taxon>Clostridia</taxon>
        <taxon>Eubacteriales</taxon>
        <taxon>Clostridiaceae</taxon>
        <taxon>Youngiibacter</taxon>
    </lineage>
</organism>
<gene>
    <name evidence="4" type="ORF">T472_0206450</name>
</gene>
<protein>
    <submittedName>
        <fullName evidence="4">N-acyl-L-amino acid amidohydrolase</fullName>
    </submittedName>
</protein>
<dbReference type="PANTHER" id="PTHR11014:SF63">
    <property type="entry name" value="METALLOPEPTIDASE, PUTATIVE (AFU_ORTHOLOGUE AFUA_6G09600)-RELATED"/>
    <property type="match status" value="1"/>
</dbReference>
<accession>V7I835</accession>
<keyword evidence="5" id="KW-1185">Reference proteome</keyword>
<dbReference type="InterPro" id="IPR002933">
    <property type="entry name" value="Peptidase_M20"/>
</dbReference>
<dbReference type="CDD" id="cd03886">
    <property type="entry name" value="M20_Acy1"/>
    <property type="match status" value="1"/>
</dbReference>
<dbReference type="Gene3D" id="3.40.630.10">
    <property type="entry name" value="Zn peptidases"/>
    <property type="match status" value="1"/>
</dbReference>
<evidence type="ECO:0000313" key="5">
    <source>
        <dbReference type="Proteomes" id="UP000017747"/>
    </source>
</evidence>
<dbReference type="AlphaFoldDB" id="V7I835"/>
<evidence type="ECO:0000259" key="3">
    <source>
        <dbReference type="Pfam" id="PF07687"/>
    </source>
</evidence>
<dbReference type="EMBL" id="AXUN02000113">
    <property type="protein sequence ID" value="ETA81441.1"/>
    <property type="molecule type" value="Genomic_DNA"/>
</dbReference>
<dbReference type="Pfam" id="PF07687">
    <property type="entry name" value="M20_dimer"/>
    <property type="match status" value="1"/>
</dbReference>
<feature type="binding site" evidence="2">
    <location>
        <position position="136"/>
    </location>
    <ligand>
        <name>Mn(2+)</name>
        <dbReference type="ChEBI" id="CHEBI:29035"/>
        <label>2</label>
    </ligand>
</feature>
<dbReference type="PANTHER" id="PTHR11014">
    <property type="entry name" value="PEPTIDASE M20 FAMILY MEMBER"/>
    <property type="match status" value="1"/>
</dbReference>
<dbReference type="InterPro" id="IPR017439">
    <property type="entry name" value="Amidohydrolase"/>
</dbReference>
<feature type="domain" description="Peptidase M20 dimerisation" evidence="3">
    <location>
        <begin position="191"/>
        <end position="281"/>
    </location>
</feature>
<dbReference type="GO" id="GO:0046872">
    <property type="term" value="F:metal ion binding"/>
    <property type="evidence" value="ECO:0007669"/>
    <property type="project" value="UniProtKB-KW"/>
</dbReference>
<proteinExistence type="predicted"/>
<dbReference type="SUPFAM" id="SSF55031">
    <property type="entry name" value="Bacterial exopeptidase dimerisation domain"/>
    <property type="match status" value="1"/>
</dbReference>
<dbReference type="RefSeq" id="WP_023386087.1">
    <property type="nucleotide sequence ID" value="NZ_AXUN02000113.1"/>
</dbReference>
<comment type="caution">
    <text evidence="4">The sequence shown here is derived from an EMBL/GenBank/DDBJ whole genome shotgun (WGS) entry which is preliminary data.</text>
</comment>
<name>V7I835_9CLOT</name>
<dbReference type="PATRIC" id="fig|994573.3.peg.1205"/>
<evidence type="ECO:0000256" key="2">
    <source>
        <dbReference type="PIRSR" id="PIRSR005962-1"/>
    </source>
</evidence>
<dbReference type="NCBIfam" id="TIGR01891">
    <property type="entry name" value="amidohydrolases"/>
    <property type="match status" value="1"/>
</dbReference>
<comment type="cofactor">
    <cofactor evidence="2">
        <name>Mn(2+)</name>
        <dbReference type="ChEBI" id="CHEBI:29035"/>
    </cofactor>
    <text evidence="2">The Mn(2+) ion enhances activity.</text>
</comment>
<dbReference type="eggNOG" id="COG1473">
    <property type="taxonomic scope" value="Bacteria"/>
</dbReference>
<evidence type="ECO:0000256" key="1">
    <source>
        <dbReference type="ARBA" id="ARBA00022801"/>
    </source>
</evidence>
<keyword evidence="2" id="KW-0479">Metal-binding</keyword>
<feature type="binding site" evidence="2">
    <location>
        <position position="100"/>
    </location>
    <ligand>
        <name>Mn(2+)</name>
        <dbReference type="ChEBI" id="CHEBI:29035"/>
        <label>2</label>
    </ligand>
</feature>
<feature type="binding site" evidence="2">
    <location>
        <position position="365"/>
    </location>
    <ligand>
        <name>Mn(2+)</name>
        <dbReference type="ChEBI" id="CHEBI:29035"/>
        <label>2</label>
    </ligand>
</feature>
<dbReference type="SUPFAM" id="SSF53187">
    <property type="entry name" value="Zn-dependent exopeptidases"/>
    <property type="match status" value="1"/>
</dbReference>